<name>A0A1V9Z9F6_ACHHY</name>
<dbReference type="AlphaFoldDB" id="A0A1V9Z9F6"/>
<dbReference type="Gene3D" id="3.30.1520.10">
    <property type="entry name" value="Phox-like domain"/>
    <property type="match status" value="1"/>
</dbReference>
<comment type="caution">
    <text evidence="4">The sequence shown here is derived from an EMBL/GenBank/DDBJ whole genome shotgun (WGS) entry which is preliminary data.</text>
</comment>
<evidence type="ECO:0000256" key="1">
    <source>
        <dbReference type="SAM" id="Coils"/>
    </source>
</evidence>
<dbReference type="GO" id="GO:0035091">
    <property type="term" value="F:phosphatidylinositol binding"/>
    <property type="evidence" value="ECO:0007669"/>
    <property type="project" value="InterPro"/>
</dbReference>
<dbReference type="PROSITE" id="PS50195">
    <property type="entry name" value="PX"/>
    <property type="match status" value="1"/>
</dbReference>
<dbReference type="STRING" id="1202772.A0A1V9Z9F6"/>
<dbReference type="InterPro" id="IPR036871">
    <property type="entry name" value="PX_dom_sf"/>
</dbReference>
<sequence>MYSSYSKAPKKNQEAGRNSVLTDHEALHRDARVHESIQSNESRLTPLDLETILSNKGVVKYWYLHRPKTMQIVHENAVKVQSVGRAFAVRSLIKKYGINYTVELAKRDAEKKEALRLAEMSDEERRFHEEEAAAYEARVEETRRVKREQVAAEEEAERLRLEEAARLEQERREREAIAAAAALAADEAARAEAARLLAEKEAEAARLRAEKEAADAAAAQKAAEEKAAHDKYEAEVAAAIAAQEAEEKAALEKYQAEAKAQEEADEMARELQLEAERRALEAREAAERERAHAAMLAEKAALEAKAARDAEKQAKYEQSLSKDVPVIVTGQGRGRVLFYDREAETYSVEIDQFGKEMEVMEVDPAQVILDGERILSPRTLVDTPFGVGEVVGMDPHLGCYAVANLHGGNTSDEPNTYAPQAYIQIADVVRHKERASSVIIEEGLAMPEEIGLASARIVDSRIVTRGGQKYVQYKLEIQTTNFGTVYCWKRYSTFRALCDRLQKEAGFKKTEIPQLPKRHIMGNLSQKTIGERADKLNEFLNAAVRAEHLQWGIKVDDKIAVYKRRVKKPRSTASSSSRGQPAATASRRR</sequence>
<feature type="region of interest" description="Disordered" evidence="2">
    <location>
        <begin position="565"/>
        <end position="589"/>
    </location>
</feature>
<evidence type="ECO:0000259" key="3">
    <source>
        <dbReference type="PROSITE" id="PS50195"/>
    </source>
</evidence>
<dbReference type="Proteomes" id="UP000243579">
    <property type="component" value="Unassembled WGS sequence"/>
</dbReference>
<evidence type="ECO:0000313" key="5">
    <source>
        <dbReference type="Proteomes" id="UP000243579"/>
    </source>
</evidence>
<feature type="domain" description="PX" evidence="3">
    <location>
        <begin position="451"/>
        <end position="572"/>
    </location>
</feature>
<evidence type="ECO:0000313" key="4">
    <source>
        <dbReference type="EMBL" id="OQR94572.1"/>
    </source>
</evidence>
<dbReference type="OrthoDB" id="10254720at2759"/>
<evidence type="ECO:0000256" key="2">
    <source>
        <dbReference type="SAM" id="MobiDB-lite"/>
    </source>
</evidence>
<dbReference type="EMBL" id="JNBR01000358">
    <property type="protein sequence ID" value="OQR94572.1"/>
    <property type="molecule type" value="Genomic_DNA"/>
</dbReference>
<feature type="coiled-coil region" evidence="1">
    <location>
        <begin position="118"/>
        <end position="290"/>
    </location>
</feature>
<dbReference type="SUPFAM" id="SSF64268">
    <property type="entry name" value="PX domain"/>
    <property type="match status" value="1"/>
</dbReference>
<protein>
    <submittedName>
        <fullName evidence="4">Myosin-like protein</fullName>
    </submittedName>
</protein>
<dbReference type="CDD" id="cd06093">
    <property type="entry name" value="PX_domain"/>
    <property type="match status" value="1"/>
</dbReference>
<dbReference type="Pfam" id="PF00787">
    <property type="entry name" value="PX"/>
    <property type="match status" value="1"/>
</dbReference>
<proteinExistence type="predicted"/>
<gene>
    <name evidence="4" type="ORF">ACHHYP_01126</name>
</gene>
<reference evidence="4 5" key="1">
    <citation type="journal article" date="2014" name="Genome Biol. Evol.">
        <title>The secreted proteins of Achlya hypogyna and Thraustotheca clavata identify the ancestral oomycete secretome and reveal gene acquisitions by horizontal gene transfer.</title>
        <authorList>
            <person name="Misner I."/>
            <person name="Blouin N."/>
            <person name="Leonard G."/>
            <person name="Richards T.A."/>
            <person name="Lane C.E."/>
        </authorList>
    </citation>
    <scope>NUCLEOTIDE SEQUENCE [LARGE SCALE GENOMIC DNA]</scope>
    <source>
        <strain evidence="4 5">ATCC 48635</strain>
    </source>
</reference>
<dbReference type="InterPro" id="IPR001683">
    <property type="entry name" value="PX_dom"/>
</dbReference>
<keyword evidence="1" id="KW-0175">Coiled coil</keyword>
<organism evidence="4 5">
    <name type="scientific">Achlya hypogyna</name>
    <name type="common">Oomycete</name>
    <name type="synonym">Protoachlya hypogyna</name>
    <dbReference type="NCBI Taxonomy" id="1202772"/>
    <lineage>
        <taxon>Eukaryota</taxon>
        <taxon>Sar</taxon>
        <taxon>Stramenopiles</taxon>
        <taxon>Oomycota</taxon>
        <taxon>Saprolegniomycetes</taxon>
        <taxon>Saprolegniales</taxon>
        <taxon>Achlyaceae</taxon>
        <taxon>Achlya</taxon>
    </lineage>
</organism>
<accession>A0A1V9Z9F6</accession>
<keyword evidence="5" id="KW-1185">Reference proteome</keyword>